<dbReference type="Proteomes" id="UP001219901">
    <property type="component" value="Chromosome"/>
</dbReference>
<keyword evidence="7" id="KW-0482">Metalloprotease</keyword>
<dbReference type="GO" id="GO:0030574">
    <property type="term" value="P:collagen catabolic process"/>
    <property type="evidence" value="ECO:0007669"/>
    <property type="project" value="TreeGrafter"/>
</dbReference>
<dbReference type="SUPFAM" id="SSF55486">
    <property type="entry name" value="Metalloproteases ('zincins'), catalytic domain"/>
    <property type="match status" value="1"/>
</dbReference>
<dbReference type="InterPro" id="IPR001818">
    <property type="entry name" value="Pept_M10_metallopeptidase"/>
</dbReference>
<dbReference type="InterPro" id="IPR021190">
    <property type="entry name" value="Pept_M10A"/>
</dbReference>
<dbReference type="AlphaFoldDB" id="A0AAJ5ZC12"/>
<dbReference type="GO" id="GO:0004222">
    <property type="term" value="F:metalloendopeptidase activity"/>
    <property type="evidence" value="ECO:0007669"/>
    <property type="project" value="InterPro"/>
</dbReference>
<dbReference type="GO" id="GO:0008270">
    <property type="term" value="F:zinc ion binding"/>
    <property type="evidence" value="ECO:0007669"/>
    <property type="project" value="InterPro"/>
</dbReference>
<evidence type="ECO:0000313" key="9">
    <source>
        <dbReference type="Proteomes" id="UP001321249"/>
    </source>
</evidence>
<keyword evidence="3" id="KW-0378">Hydrolase</keyword>
<dbReference type="GO" id="GO:0031012">
    <property type="term" value="C:extracellular matrix"/>
    <property type="evidence" value="ECO:0007669"/>
    <property type="project" value="InterPro"/>
</dbReference>
<evidence type="ECO:0000259" key="5">
    <source>
        <dbReference type="SMART" id="SM00235"/>
    </source>
</evidence>
<dbReference type="InterPro" id="IPR024079">
    <property type="entry name" value="MetalloPept_cat_dom_sf"/>
</dbReference>
<gene>
    <name evidence="6" type="ORF">GKO46_06930</name>
    <name evidence="7" type="ORF">GKO48_00935</name>
</gene>
<dbReference type="InterPro" id="IPR006026">
    <property type="entry name" value="Peptidase_Metallo"/>
</dbReference>
<dbReference type="RefSeq" id="WP_342824550.1">
    <property type="nucleotide sequence ID" value="NZ_CP046146.1"/>
</dbReference>
<sequence length="390" mass="39883">MTYISSRKSLLAIIAVLAVSVGLVMIGSGSAQANGNGRAIAVTGIGTVGGEQAIVHVVTIVNPGQSDHAAGVAALKSQGARALTKAEFSVLSNKWDQATPTSAVKVAMNYDGANEPSTADSIQGEIEAAMGTWNAVGSNFSFDPALGSSGLACPSLVKECKGKQFFDQQNDIAWVNLRESSTLAVTWSGTQSDEADMAFNTDHSWSTDGTAAYDIQTVALHELGHVAGIGHSTEAGAIMLPTYSTIQHSLDDDDIAALLYLYDEGAPYDDGSGGGGDPDDPAGPDAIFLGLEGIVDGVDYSNTGRRGRDLLITVTITDGAVGVEGVDVAIAVDDASGAAYGTGTGVTNGSGQVSWKIRNGSNKAWSTTVTSATLGSLTCNECAGSFSYKP</sequence>
<keyword evidence="4" id="KW-0862">Zinc</keyword>
<accession>A0AAJ5ZC12</accession>
<feature type="domain" description="Peptidase metallopeptidase" evidence="5">
    <location>
        <begin position="91"/>
        <end position="264"/>
    </location>
</feature>
<dbReference type="PANTHER" id="PTHR10201">
    <property type="entry name" value="MATRIX METALLOPROTEINASE"/>
    <property type="match status" value="1"/>
</dbReference>
<dbReference type="EMBL" id="WMBE01000002">
    <property type="protein sequence ID" value="MDG0866808.1"/>
    <property type="molecule type" value="Genomic_DNA"/>
</dbReference>
<reference evidence="8 9" key="1">
    <citation type="submission" date="2019-11" db="EMBL/GenBank/DDBJ databases">
        <authorList>
            <person name="Cho J.-C."/>
        </authorList>
    </citation>
    <scope>NUCLEOTIDE SEQUENCE [LARGE SCALE GENOMIC DNA]</scope>
    <source>
        <strain evidence="7 8">JH1073</strain>
        <strain evidence="6 9">JH702</strain>
    </source>
</reference>
<proteinExistence type="predicted"/>
<dbReference type="GO" id="GO:0030198">
    <property type="term" value="P:extracellular matrix organization"/>
    <property type="evidence" value="ECO:0007669"/>
    <property type="project" value="TreeGrafter"/>
</dbReference>
<reference evidence="7" key="2">
    <citation type="journal article" date="2023" name="Nat. Commun.">
        <title>Cultivation of marine bacteria of the SAR202 clade.</title>
        <authorList>
            <person name="Lim Y."/>
            <person name="Seo J.H."/>
            <person name="Giovannoni S.J."/>
            <person name="Kang I."/>
            <person name="Cho J.C."/>
        </authorList>
    </citation>
    <scope>NUCLEOTIDE SEQUENCE</scope>
    <source>
        <strain evidence="7">JH1073</strain>
    </source>
</reference>
<evidence type="ECO:0000256" key="2">
    <source>
        <dbReference type="ARBA" id="ARBA00022723"/>
    </source>
</evidence>
<dbReference type="Gene3D" id="3.40.390.10">
    <property type="entry name" value="Collagenase (Catalytic Domain)"/>
    <property type="match status" value="1"/>
</dbReference>
<evidence type="ECO:0000313" key="8">
    <source>
        <dbReference type="Proteomes" id="UP001219901"/>
    </source>
</evidence>
<dbReference type="Proteomes" id="UP001321249">
    <property type="component" value="Unassembled WGS sequence"/>
</dbReference>
<organism evidence="7 8">
    <name type="scientific">Candidatus Lucifugimonas marina</name>
    <dbReference type="NCBI Taxonomy" id="3038979"/>
    <lineage>
        <taxon>Bacteria</taxon>
        <taxon>Bacillati</taxon>
        <taxon>Chloroflexota</taxon>
        <taxon>Dehalococcoidia</taxon>
        <taxon>SAR202 cluster</taxon>
        <taxon>Candidatus Lucifugimonadales</taxon>
        <taxon>Candidatus Lucifugimonadaceae</taxon>
        <taxon>Candidatus Lucifugimonas</taxon>
    </lineage>
</organism>
<dbReference type="PRINTS" id="PR00138">
    <property type="entry name" value="MATRIXIN"/>
</dbReference>
<protein>
    <submittedName>
        <fullName evidence="7">Matrixin family metalloprotease</fullName>
    </submittedName>
</protein>
<dbReference type="GO" id="GO:0006508">
    <property type="term" value="P:proteolysis"/>
    <property type="evidence" value="ECO:0007669"/>
    <property type="project" value="UniProtKB-KW"/>
</dbReference>
<keyword evidence="2" id="KW-0479">Metal-binding</keyword>
<dbReference type="SMART" id="SM00235">
    <property type="entry name" value="ZnMc"/>
    <property type="match status" value="1"/>
</dbReference>
<dbReference type="EMBL" id="CP046147">
    <property type="protein sequence ID" value="WFG38230.1"/>
    <property type="molecule type" value="Genomic_DNA"/>
</dbReference>
<keyword evidence="1" id="KW-0645">Protease</keyword>
<evidence type="ECO:0000256" key="1">
    <source>
        <dbReference type="ARBA" id="ARBA00022670"/>
    </source>
</evidence>
<evidence type="ECO:0000256" key="4">
    <source>
        <dbReference type="ARBA" id="ARBA00022833"/>
    </source>
</evidence>
<name>A0AAJ5ZC12_9CHLR</name>
<evidence type="ECO:0000313" key="6">
    <source>
        <dbReference type="EMBL" id="MDG0866808.1"/>
    </source>
</evidence>
<dbReference type="PANTHER" id="PTHR10201:SF213">
    <property type="entry name" value="METALLOENDOPROTEINASE 2-MMP-LIKE"/>
    <property type="match status" value="1"/>
</dbReference>
<evidence type="ECO:0000313" key="7">
    <source>
        <dbReference type="EMBL" id="WFG38230.1"/>
    </source>
</evidence>
<dbReference type="Pfam" id="PF00413">
    <property type="entry name" value="Peptidase_M10"/>
    <property type="match status" value="1"/>
</dbReference>
<evidence type="ECO:0000256" key="3">
    <source>
        <dbReference type="ARBA" id="ARBA00022801"/>
    </source>
</evidence>
<reference evidence="8" key="3">
    <citation type="submission" date="2023-06" db="EMBL/GenBank/DDBJ databases">
        <title>Pangenomics reveal diversification of enzyme families and niche specialization in globally abundant SAR202 bacteria.</title>
        <authorList>
            <person name="Saw J.H.W."/>
        </authorList>
    </citation>
    <scope>NUCLEOTIDE SEQUENCE [LARGE SCALE GENOMIC DNA]</scope>
    <source>
        <strain evidence="8">JH1073</strain>
    </source>
</reference>
<keyword evidence="8" id="KW-1185">Reference proteome</keyword>